<dbReference type="Proteomes" id="UP000191931">
    <property type="component" value="Unassembled WGS sequence"/>
</dbReference>
<dbReference type="SUPFAM" id="SSF53850">
    <property type="entry name" value="Periplasmic binding protein-like II"/>
    <property type="match status" value="1"/>
</dbReference>
<evidence type="ECO:0000256" key="1">
    <source>
        <dbReference type="ARBA" id="ARBA00004418"/>
    </source>
</evidence>
<evidence type="ECO:0000313" key="5">
    <source>
        <dbReference type="EMBL" id="SLM32514.1"/>
    </source>
</evidence>
<evidence type="ECO:0000256" key="3">
    <source>
        <dbReference type="ARBA" id="ARBA00022729"/>
    </source>
</evidence>
<name>A0A1W1HJ79_9BACT</name>
<keyword evidence="4" id="KW-0472">Membrane</keyword>
<dbReference type="EMBL" id="FWEV01000320">
    <property type="protein sequence ID" value="SLM32514.1"/>
    <property type="molecule type" value="Genomic_DNA"/>
</dbReference>
<dbReference type="PANTHER" id="PTHR30024">
    <property type="entry name" value="ALIPHATIC SULFONATES-BINDING PROTEIN-RELATED"/>
    <property type="match status" value="1"/>
</dbReference>
<sequence length="328" mass="37542">MDKKQINHIIFMGFCIVTALAGVSLLQIACSSPEKLPIRIGVNSWPPCELWYIADEQGFFGDTKVELVRFSSWRDNMLSFYKGHLDITHASYFNALYYSDKGEKGKIILRTETIEGGDGLIIKKSIKDIKTLYNKSIAVETGTDEHFLLHKSLELLDISTEDITIVSVPTAEASIKFINNEVEGSFLYEPFMSEAAAKGDGRIVSTTKEYPGYMIDVLVAGNKSIEKRRKDLQNIIEAWYRAMEYVDKNPEKAFTRMAQNENMTMEEFGKFYSYFTFYSINENREYMKSDTFFSKLNEINSFLLSKKFLKDAVDVHTLVDTTIIDAVY</sequence>
<dbReference type="STRING" id="1246637.MTBBW1_750035"/>
<reference evidence="5 6" key="1">
    <citation type="submission" date="2017-03" db="EMBL/GenBank/DDBJ databases">
        <authorList>
            <person name="Afonso C.L."/>
            <person name="Miller P.J."/>
            <person name="Scott M.A."/>
            <person name="Spackman E."/>
            <person name="Goraichik I."/>
            <person name="Dimitrov K.M."/>
            <person name="Suarez D.L."/>
            <person name="Swayne D.E."/>
        </authorList>
    </citation>
    <scope>NUCLEOTIDE SEQUENCE [LARGE SCALE GENOMIC DNA]</scope>
    <source>
        <strain evidence="5">PRJEB14757</strain>
    </source>
</reference>
<comment type="similarity">
    <text evidence="2">Belongs to the bacterial solute-binding protein SsuA/TauA family.</text>
</comment>
<dbReference type="RefSeq" id="WP_186441180.1">
    <property type="nucleotide sequence ID" value="NZ_LT828543.1"/>
</dbReference>
<dbReference type="Gene3D" id="3.40.190.10">
    <property type="entry name" value="Periplasmic binding protein-like II"/>
    <property type="match status" value="2"/>
</dbReference>
<evidence type="ECO:0000313" key="6">
    <source>
        <dbReference type="Proteomes" id="UP000191931"/>
    </source>
</evidence>
<dbReference type="GO" id="GO:0042597">
    <property type="term" value="C:periplasmic space"/>
    <property type="evidence" value="ECO:0007669"/>
    <property type="project" value="UniProtKB-SubCell"/>
</dbReference>
<gene>
    <name evidence="5" type="ORF">MTBBW1_750035</name>
</gene>
<feature type="transmembrane region" description="Helical" evidence="4">
    <location>
        <begin position="9"/>
        <end position="29"/>
    </location>
</feature>
<proteinExistence type="inferred from homology"/>
<organism evidence="5 6">
    <name type="scientific">Desulfamplus magnetovallimortis</name>
    <dbReference type="NCBI Taxonomy" id="1246637"/>
    <lineage>
        <taxon>Bacteria</taxon>
        <taxon>Pseudomonadati</taxon>
        <taxon>Thermodesulfobacteriota</taxon>
        <taxon>Desulfobacteria</taxon>
        <taxon>Desulfobacterales</taxon>
        <taxon>Desulfobacteraceae</taxon>
        <taxon>Desulfamplus</taxon>
    </lineage>
</organism>
<evidence type="ECO:0000256" key="4">
    <source>
        <dbReference type="SAM" id="Phobius"/>
    </source>
</evidence>
<keyword evidence="6" id="KW-1185">Reference proteome</keyword>
<keyword evidence="4" id="KW-1133">Transmembrane helix</keyword>
<keyword evidence="4" id="KW-0812">Transmembrane</keyword>
<evidence type="ECO:0000256" key="2">
    <source>
        <dbReference type="ARBA" id="ARBA00010742"/>
    </source>
</evidence>
<accession>A0A1W1HJ79</accession>
<dbReference type="Pfam" id="PF13379">
    <property type="entry name" value="NMT1_2"/>
    <property type="match status" value="1"/>
</dbReference>
<protein>
    <submittedName>
        <fullName evidence="5">NMT1/THI5 like domain protein</fullName>
    </submittedName>
</protein>
<dbReference type="AlphaFoldDB" id="A0A1W1HJ79"/>
<comment type="subcellular location">
    <subcellularLocation>
        <location evidence="1">Periplasm</location>
    </subcellularLocation>
</comment>
<dbReference type="PANTHER" id="PTHR30024:SF47">
    <property type="entry name" value="TAURINE-BINDING PERIPLASMIC PROTEIN"/>
    <property type="match status" value="1"/>
</dbReference>
<keyword evidence="3" id="KW-0732">Signal</keyword>